<evidence type="ECO:0000313" key="3">
    <source>
        <dbReference type="Proteomes" id="UP000253529"/>
    </source>
</evidence>
<gene>
    <name evidence="2" type="ORF">DFR50_12813</name>
</gene>
<name>A0A366EY27_9HYPH</name>
<feature type="compositionally biased region" description="Gly residues" evidence="1">
    <location>
        <begin position="1"/>
        <end position="11"/>
    </location>
</feature>
<dbReference type="Gene3D" id="2.30.30.40">
    <property type="entry name" value="SH3 Domains"/>
    <property type="match status" value="1"/>
</dbReference>
<dbReference type="AlphaFoldDB" id="A0A366EY27"/>
<evidence type="ECO:0000313" key="2">
    <source>
        <dbReference type="EMBL" id="RBP07288.1"/>
    </source>
</evidence>
<dbReference type="Pfam" id="PF06347">
    <property type="entry name" value="SH3_4"/>
    <property type="match status" value="2"/>
</dbReference>
<feature type="region of interest" description="Disordered" evidence="1">
    <location>
        <begin position="1"/>
        <end position="24"/>
    </location>
</feature>
<keyword evidence="3" id="KW-1185">Reference proteome</keyword>
<protein>
    <submittedName>
        <fullName evidence="2">SH3-like domain-containing protein</fullName>
    </submittedName>
</protein>
<organism evidence="2 3">
    <name type="scientific">Roseiarcus fermentans</name>
    <dbReference type="NCBI Taxonomy" id="1473586"/>
    <lineage>
        <taxon>Bacteria</taxon>
        <taxon>Pseudomonadati</taxon>
        <taxon>Pseudomonadota</taxon>
        <taxon>Alphaproteobacteria</taxon>
        <taxon>Hyphomicrobiales</taxon>
        <taxon>Roseiarcaceae</taxon>
        <taxon>Roseiarcus</taxon>
    </lineage>
</organism>
<sequence length="209" mass="22863">MASPATGGGLAGLSNRWPGKDKDGLSAIEESTMNRRLRTKPTRRLALAALCLAALTPALAFADQVGTVTRLPLPRFASLKTDRVNLREGPSKDHATKWVYQRAGLPVEITAEFEIWRRIRDSEGADGWVLHSLLSGRRTALVTPNKKGESSKIYARPAAGADLAATLQSGVIVNLRKCDGDWCQVDGDGFKGYIEQYKLWGVYPNEKIE</sequence>
<evidence type="ECO:0000256" key="1">
    <source>
        <dbReference type="SAM" id="MobiDB-lite"/>
    </source>
</evidence>
<reference evidence="2 3" key="1">
    <citation type="submission" date="2018-06" db="EMBL/GenBank/DDBJ databases">
        <title>Genomic Encyclopedia of Type Strains, Phase IV (KMG-IV): sequencing the most valuable type-strain genomes for metagenomic binning, comparative biology and taxonomic classification.</title>
        <authorList>
            <person name="Goeker M."/>
        </authorList>
    </citation>
    <scope>NUCLEOTIDE SEQUENCE [LARGE SCALE GENOMIC DNA]</scope>
    <source>
        <strain evidence="2 3">DSM 24875</strain>
    </source>
</reference>
<dbReference type="EMBL" id="QNRK01000028">
    <property type="protein sequence ID" value="RBP07288.1"/>
    <property type="molecule type" value="Genomic_DNA"/>
</dbReference>
<accession>A0A366EY27</accession>
<comment type="caution">
    <text evidence="2">The sequence shown here is derived from an EMBL/GenBank/DDBJ whole genome shotgun (WGS) entry which is preliminary data.</text>
</comment>
<proteinExistence type="predicted"/>
<dbReference type="InterPro" id="IPR010466">
    <property type="entry name" value="DUF1058"/>
</dbReference>
<dbReference type="Proteomes" id="UP000253529">
    <property type="component" value="Unassembled WGS sequence"/>
</dbReference>